<dbReference type="AlphaFoldDB" id="A0A5N5M2J5"/>
<dbReference type="InterPro" id="IPR023170">
    <property type="entry name" value="HhH_base_excis_C"/>
</dbReference>
<dbReference type="EC" id="4.2.99.18" evidence="14"/>
<dbReference type="Pfam" id="PF00633">
    <property type="entry name" value="HHH"/>
    <property type="match status" value="1"/>
</dbReference>
<evidence type="ECO:0000256" key="2">
    <source>
        <dbReference type="ARBA" id="ARBA00008343"/>
    </source>
</evidence>
<protein>
    <recommendedName>
        <fullName evidence="14">Endonuclease III homolog</fullName>
        <ecNumber evidence="14">3.2.2.-</ecNumber>
        <ecNumber evidence="14">4.2.99.18</ecNumber>
    </recommendedName>
    <alternativeName>
        <fullName evidence="14">Bifunctional DNA N-glycosylase/DNA-(apurinic or apyrimidinic site) lyase</fullName>
        <shortName evidence="14">DNA glycosylase/AP lyase</shortName>
    </alternativeName>
</protein>
<feature type="domain" description="HhH-GPD" evidence="15">
    <location>
        <begin position="194"/>
        <end position="344"/>
    </location>
</feature>
<evidence type="ECO:0000256" key="10">
    <source>
        <dbReference type="ARBA" id="ARBA00023204"/>
    </source>
</evidence>
<keyword evidence="8" id="KW-0408">Iron</keyword>
<dbReference type="HAMAP" id="MF_03183">
    <property type="entry name" value="Endonuclease_III_Nth"/>
    <property type="match status" value="1"/>
</dbReference>
<comment type="caution">
    <text evidence="16">The sequence shown here is derived from an EMBL/GenBank/DDBJ whole genome shotgun (WGS) entry which is preliminary data.</text>
</comment>
<evidence type="ECO:0000256" key="5">
    <source>
        <dbReference type="ARBA" id="ARBA00022763"/>
    </source>
</evidence>
<evidence type="ECO:0000256" key="3">
    <source>
        <dbReference type="ARBA" id="ARBA00022485"/>
    </source>
</evidence>
<dbReference type="GO" id="GO:0005634">
    <property type="term" value="C:nucleus"/>
    <property type="evidence" value="ECO:0007669"/>
    <property type="project" value="InterPro"/>
</dbReference>
<dbReference type="EMBL" id="VDCV01000007">
    <property type="protein sequence ID" value="KAB5548423.1"/>
    <property type="molecule type" value="Genomic_DNA"/>
</dbReference>
<dbReference type="Gene3D" id="1.10.1670.10">
    <property type="entry name" value="Helix-hairpin-Helix base-excision DNA repair enzymes (C-terminal)"/>
    <property type="match status" value="1"/>
</dbReference>
<dbReference type="SMART" id="SM00525">
    <property type="entry name" value="FES"/>
    <property type="match status" value="1"/>
</dbReference>
<keyword evidence="12 14" id="KW-0326">Glycosidase</keyword>
<keyword evidence="11 14" id="KW-0456">Lyase</keyword>
<dbReference type="Pfam" id="PF00730">
    <property type="entry name" value="HhH-GPD"/>
    <property type="match status" value="1"/>
</dbReference>
<accession>A0A5N5M2J5</accession>
<dbReference type="GO" id="GO:0046872">
    <property type="term" value="F:metal ion binding"/>
    <property type="evidence" value="ECO:0007669"/>
    <property type="project" value="UniProtKB-KW"/>
</dbReference>
<dbReference type="FunFam" id="1.10.340.30:FF:000001">
    <property type="entry name" value="Endonuclease III"/>
    <property type="match status" value="1"/>
</dbReference>
<dbReference type="InterPro" id="IPR004035">
    <property type="entry name" value="Endouclease-III_FeS-bd_BS"/>
</dbReference>
<dbReference type="InterPro" id="IPR003265">
    <property type="entry name" value="HhH-GPD_domain"/>
</dbReference>
<dbReference type="InterPro" id="IPR000445">
    <property type="entry name" value="HhH_motif"/>
</dbReference>
<organism evidence="16 17">
    <name type="scientific">Salix brachista</name>
    <dbReference type="NCBI Taxonomy" id="2182728"/>
    <lineage>
        <taxon>Eukaryota</taxon>
        <taxon>Viridiplantae</taxon>
        <taxon>Streptophyta</taxon>
        <taxon>Embryophyta</taxon>
        <taxon>Tracheophyta</taxon>
        <taxon>Spermatophyta</taxon>
        <taxon>Magnoliopsida</taxon>
        <taxon>eudicotyledons</taxon>
        <taxon>Gunneridae</taxon>
        <taxon>Pentapetalae</taxon>
        <taxon>rosids</taxon>
        <taxon>fabids</taxon>
        <taxon>Malpighiales</taxon>
        <taxon>Salicaceae</taxon>
        <taxon>Saliceae</taxon>
        <taxon>Salix</taxon>
    </lineage>
</organism>
<evidence type="ECO:0000256" key="7">
    <source>
        <dbReference type="ARBA" id="ARBA00022946"/>
    </source>
</evidence>
<sequence>MSLAVIRVPCRLQTTFGLIIKCRKMPNTRFSSKPLQSKTEMSTSDTVPGSNEVYVPEVRVFVRKRKVKTTVEAAEKEVKVEPRKQKLSALPDIEEFAYKKGNGSALISSAGKSKSTENALLVDSEVASTIRSAGEPPLNWEKVLEGIQKMRSSEDAPVDTMGCEKAGISLPPEVLKEDSRSWCQHFSQAKQRIMLLMARAIQHLQQNNLLTADAIDKADETVIKDLIYPVGFYTRKASNLKKIAKICLSKYNSDIPSSLEDLLSLPGIGPKMAHLVMNIAWNNVQGICVDTHVHRICNRLGWVARPGTKQKTSTPEETREALQLWLPKDEWVPINPLLVGFGQTICTPLRPRCEMCCISELCPSAFKETSPASKQKKSGRNKKL</sequence>
<dbReference type="InterPro" id="IPR004036">
    <property type="entry name" value="Endonuclease-III-like_CS2"/>
</dbReference>
<dbReference type="InterPro" id="IPR011257">
    <property type="entry name" value="DNA_glycosylase"/>
</dbReference>
<evidence type="ECO:0000256" key="1">
    <source>
        <dbReference type="ARBA" id="ARBA00001966"/>
    </source>
</evidence>
<dbReference type="GO" id="GO:0000703">
    <property type="term" value="F:oxidized pyrimidine nucleobase lesion DNA N-glycosylase activity"/>
    <property type="evidence" value="ECO:0007669"/>
    <property type="project" value="UniProtKB-UniRule"/>
</dbReference>
<evidence type="ECO:0000256" key="9">
    <source>
        <dbReference type="ARBA" id="ARBA00023014"/>
    </source>
</evidence>
<evidence type="ECO:0000313" key="17">
    <source>
        <dbReference type="Proteomes" id="UP000326939"/>
    </source>
</evidence>
<keyword evidence="5 14" id="KW-0227">DNA damage</keyword>
<comment type="cofactor">
    <cofactor evidence="1">
        <name>[4Fe-4S] cluster</name>
        <dbReference type="ChEBI" id="CHEBI:49883"/>
    </cofactor>
</comment>
<dbReference type="EC" id="3.2.2.-" evidence="14"/>
<dbReference type="InterPro" id="IPR030841">
    <property type="entry name" value="NTH1"/>
</dbReference>
<evidence type="ECO:0000256" key="4">
    <source>
        <dbReference type="ARBA" id="ARBA00022723"/>
    </source>
</evidence>
<evidence type="ECO:0000256" key="14">
    <source>
        <dbReference type="HAMAP-Rule" id="MF_03183"/>
    </source>
</evidence>
<dbReference type="FunFam" id="1.10.1670.10:FF:000003">
    <property type="entry name" value="Endonuclease III homolog"/>
    <property type="match status" value="1"/>
</dbReference>
<dbReference type="GO" id="GO:0042644">
    <property type="term" value="C:chloroplast nucleoid"/>
    <property type="evidence" value="ECO:0007669"/>
    <property type="project" value="TreeGrafter"/>
</dbReference>
<dbReference type="GO" id="GO:0006289">
    <property type="term" value="P:nucleotide-excision repair"/>
    <property type="evidence" value="ECO:0007669"/>
    <property type="project" value="TreeGrafter"/>
</dbReference>
<comment type="caution">
    <text evidence="14">Lacks conserved residue(s) required for the propagation of feature annotation.</text>
</comment>
<evidence type="ECO:0000256" key="8">
    <source>
        <dbReference type="ARBA" id="ARBA00023004"/>
    </source>
</evidence>
<dbReference type="GO" id="GO:0006285">
    <property type="term" value="P:base-excision repair, AP site formation"/>
    <property type="evidence" value="ECO:0007669"/>
    <property type="project" value="UniProtKB-UniRule"/>
</dbReference>
<dbReference type="SUPFAM" id="SSF48150">
    <property type="entry name" value="DNA-glycosylase"/>
    <property type="match status" value="1"/>
</dbReference>
<name>A0A5N5M2J5_9ROSI</name>
<keyword evidence="4" id="KW-0479">Metal-binding</keyword>
<keyword evidence="10 14" id="KW-0234">DNA repair</keyword>
<evidence type="ECO:0000256" key="12">
    <source>
        <dbReference type="ARBA" id="ARBA00023295"/>
    </source>
</evidence>
<dbReference type="PANTHER" id="PTHR43286:SF1">
    <property type="entry name" value="ENDONUCLEASE III-LIKE PROTEIN 1"/>
    <property type="match status" value="1"/>
</dbReference>
<dbReference type="SMART" id="SM00478">
    <property type="entry name" value="ENDO3c"/>
    <property type="match status" value="1"/>
</dbReference>
<dbReference type="PANTHER" id="PTHR43286">
    <property type="entry name" value="ENDONUCLEASE III-LIKE PROTEIN 1"/>
    <property type="match status" value="1"/>
</dbReference>
<dbReference type="PROSITE" id="PS01155">
    <property type="entry name" value="ENDONUCLEASE_III_2"/>
    <property type="match status" value="1"/>
</dbReference>
<dbReference type="GO" id="GO:0003677">
    <property type="term" value="F:DNA binding"/>
    <property type="evidence" value="ECO:0007669"/>
    <property type="project" value="UniProtKB-UniRule"/>
</dbReference>
<keyword evidence="6 14" id="KW-0378">Hydrolase</keyword>
<evidence type="ECO:0000256" key="11">
    <source>
        <dbReference type="ARBA" id="ARBA00023239"/>
    </source>
</evidence>
<dbReference type="Gene3D" id="1.10.340.30">
    <property type="entry name" value="Hypothetical protein, domain 2"/>
    <property type="match status" value="1"/>
</dbReference>
<comment type="catalytic activity">
    <reaction evidence="13 14">
        <text>2'-deoxyribonucleotide-(2'-deoxyribose 5'-phosphate)-2'-deoxyribonucleotide-DNA = a 3'-end 2'-deoxyribonucleotide-(2,3-dehydro-2,3-deoxyribose 5'-phosphate)-DNA + a 5'-end 5'-phospho-2'-deoxyribonucleoside-DNA + H(+)</text>
        <dbReference type="Rhea" id="RHEA:66592"/>
        <dbReference type="Rhea" id="RHEA-COMP:13180"/>
        <dbReference type="Rhea" id="RHEA-COMP:16897"/>
        <dbReference type="Rhea" id="RHEA-COMP:17067"/>
        <dbReference type="ChEBI" id="CHEBI:15378"/>
        <dbReference type="ChEBI" id="CHEBI:136412"/>
        <dbReference type="ChEBI" id="CHEBI:157695"/>
        <dbReference type="ChEBI" id="CHEBI:167181"/>
        <dbReference type="EC" id="4.2.99.18"/>
    </reaction>
</comment>
<dbReference type="CDD" id="cd00056">
    <property type="entry name" value="ENDO3c"/>
    <property type="match status" value="1"/>
</dbReference>
<dbReference type="GO" id="GO:0051539">
    <property type="term" value="F:4 iron, 4 sulfur cluster binding"/>
    <property type="evidence" value="ECO:0007669"/>
    <property type="project" value="UniProtKB-KW"/>
</dbReference>
<dbReference type="Proteomes" id="UP000326939">
    <property type="component" value="Chromosome 7"/>
</dbReference>
<keyword evidence="3" id="KW-0004">4Fe-4S</keyword>
<comment type="similarity">
    <text evidence="2 14">Belongs to the Nth/MutY family.</text>
</comment>
<evidence type="ECO:0000259" key="15">
    <source>
        <dbReference type="SMART" id="SM00478"/>
    </source>
</evidence>
<comment type="function">
    <text evidence="14">Bifunctional DNA N-glycosylase with associated apurinic/apyrimidinic (AP) lyase function that catalyzes the first step in base excision repair (BER), the primary repair pathway for the repair of oxidative DNA damage. The DNA N-glycosylase activity releases the damaged DNA base from DNA by cleaving the N-glycosidic bond, leaving an AP site. The AP lyase activity cleaves the phosphodiester bond 3' to the AP site by a beta-elimination. Primarily recognizes and repairs oxidative base damage of pyrimidines.</text>
</comment>
<gene>
    <name evidence="14" type="primary">NTH1</name>
    <name evidence="16" type="ORF">DKX38_011829</name>
</gene>
<evidence type="ECO:0000256" key="6">
    <source>
        <dbReference type="ARBA" id="ARBA00022801"/>
    </source>
</evidence>
<dbReference type="PROSITE" id="PS00764">
    <property type="entry name" value="ENDONUCLEASE_III_1"/>
    <property type="match status" value="1"/>
</dbReference>
<reference evidence="17" key="1">
    <citation type="journal article" date="2019" name="Gigascience">
        <title>De novo genome assembly of the endangered Acer yangbiense, a plant species with extremely small populations endemic to Yunnan Province, China.</title>
        <authorList>
            <person name="Yang J."/>
            <person name="Wariss H.M."/>
            <person name="Tao L."/>
            <person name="Zhang R."/>
            <person name="Yun Q."/>
            <person name="Hollingsworth P."/>
            <person name="Dao Z."/>
            <person name="Luo G."/>
            <person name="Guo H."/>
            <person name="Ma Y."/>
            <person name="Sun W."/>
        </authorList>
    </citation>
    <scope>NUCLEOTIDE SEQUENCE [LARGE SCALE GENOMIC DNA]</scope>
    <source>
        <strain evidence="17">cv. br00</strain>
    </source>
</reference>
<keyword evidence="9" id="KW-0411">Iron-sulfur</keyword>
<proteinExistence type="inferred from homology"/>
<keyword evidence="17" id="KW-1185">Reference proteome</keyword>
<evidence type="ECO:0000256" key="13">
    <source>
        <dbReference type="ARBA" id="ARBA00044632"/>
    </source>
</evidence>
<evidence type="ECO:0000313" key="16">
    <source>
        <dbReference type="EMBL" id="KAB5548423.1"/>
    </source>
</evidence>
<dbReference type="GO" id="GO:0140078">
    <property type="term" value="F:class I DNA-(apurinic or apyrimidinic site) endonuclease activity"/>
    <property type="evidence" value="ECO:0007669"/>
    <property type="project" value="UniProtKB-EC"/>
</dbReference>
<dbReference type="InterPro" id="IPR003651">
    <property type="entry name" value="Endonuclease3_FeS-loop_motif"/>
</dbReference>
<keyword evidence="7" id="KW-0809">Transit peptide</keyword>